<evidence type="ECO:0000256" key="1">
    <source>
        <dbReference type="SAM" id="MobiDB-lite"/>
    </source>
</evidence>
<organism evidence="2 3">
    <name type="scientific">Shimia sagamensis</name>
    <dbReference type="NCBI Taxonomy" id="1566352"/>
    <lineage>
        <taxon>Bacteria</taxon>
        <taxon>Pseudomonadati</taxon>
        <taxon>Pseudomonadota</taxon>
        <taxon>Alphaproteobacteria</taxon>
        <taxon>Rhodobacterales</taxon>
        <taxon>Roseobacteraceae</taxon>
    </lineage>
</organism>
<dbReference type="EMBL" id="FXTY01000002">
    <property type="protein sequence ID" value="SMP13616.1"/>
    <property type="molecule type" value="Genomic_DNA"/>
</dbReference>
<evidence type="ECO:0000313" key="3">
    <source>
        <dbReference type="Proteomes" id="UP001157961"/>
    </source>
</evidence>
<proteinExistence type="predicted"/>
<evidence type="ECO:0000313" key="2">
    <source>
        <dbReference type="EMBL" id="SMP13616.1"/>
    </source>
</evidence>
<reference evidence="2 3" key="1">
    <citation type="submission" date="2017-05" db="EMBL/GenBank/DDBJ databases">
        <authorList>
            <person name="Varghese N."/>
            <person name="Submissions S."/>
        </authorList>
    </citation>
    <scope>NUCLEOTIDE SEQUENCE [LARGE SCALE GENOMIC DNA]</scope>
    <source>
        <strain evidence="2 3">DSM 29734</strain>
    </source>
</reference>
<dbReference type="RefSeq" id="WP_283425273.1">
    <property type="nucleotide sequence ID" value="NZ_FXTY01000002.1"/>
</dbReference>
<sequence length="94" mass="10173">MSLFKKLFGGGESKDAASEKSTQPVDYKGFQITPCPISESGQFRISARIDGVVNGEAKSHTLIRADVIRDHGEAVEASIGKAKQMIDQMGDQIF</sequence>
<comment type="caution">
    <text evidence="2">The sequence shown here is derived from an EMBL/GenBank/DDBJ whole genome shotgun (WGS) entry which is preliminary data.</text>
</comment>
<keyword evidence="3" id="KW-1185">Reference proteome</keyword>
<gene>
    <name evidence="2" type="ORF">SAMN06265373_102543</name>
</gene>
<dbReference type="InterPro" id="IPR018772">
    <property type="entry name" value="Transcription_activator_HlyU"/>
</dbReference>
<accession>A0ABY1NNK8</accession>
<dbReference type="Proteomes" id="UP001157961">
    <property type="component" value="Unassembled WGS sequence"/>
</dbReference>
<feature type="region of interest" description="Disordered" evidence="1">
    <location>
        <begin position="1"/>
        <end position="25"/>
    </location>
</feature>
<evidence type="ECO:0008006" key="4">
    <source>
        <dbReference type="Google" id="ProtNLM"/>
    </source>
</evidence>
<name>A0ABY1NNK8_9RHOB</name>
<protein>
    <recommendedName>
        <fullName evidence="4">Transcriptional activator HlyU</fullName>
    </recommendedName>
</protein>
<dbReference type="Pfam" id="PF10115">
    <property type="entry name" value="HlyU"/>
    <property type="match status" value="1"/>
</dbReference>